<evidence type="ECO:0000313" key="5">
    <source>
        <dbReference type="Proteomes" id="UP000433050"/>
    </source>
</evidence>
<name>A0A5S9NUW9_9HYPH</name>
<evidence type="ECO:0000313" key="4">
    <source>
        <dbReference type="EMBL" id="CAA0094429.1"/>
    </source>
</evidence>
<feature type="region of interest" description="Disordered" evidence="2">
    <location>
        <begin position="130"/>
        <end position="149"/>
    </location>
</feature>
<dbReference type="InterPro" id="IPR000120">
    <property type="entry name" value="Amidase"/>
</dbReference>
<comment type="similarity">
    <text evidence="1">Belongs to the amidase family.</text>
</comment>
<dbReference type="EC" id="6.3.5.7" evidence="4"/>
<dbReference type="AlphaFoldDB" id="A0A5S9NUW9"/>
<dbReference type="EMBL" id="CACSAS010000001">
    <property type="protein sequence ID" value="CAA0094429.1"/>
    <property type="molecule type" value="Genomic_DNA"/>
</dbReference>
<keyword evidence="5" id="KW-1185">Reference proteome</keyword>
<dbReference type="PANTHER" id="PTHR11895">
    <property type="entry name" value="TRANSAMIDASE"/>
    <property type="match status" value="1"/>
</dbReference>
<dbReference type="GO" id="GO:0050567">
    <property type="term" value="F:glutaminyl-tRNA synthase (glutamine-hydrolyzing) activity"/>
    <property type="evidence" value="ECO:0007669"/>
    <property type="project" value="UniProtKB-EC"/>
</dbReference>
<accession>A0A5S9NUW9</accession>
<dbReference type="Proteomes" id="UP000433050">
    <property type="component" value="Unassembled WGS sequence"/>
</dbReference>
<dbReference type="SUPFAM" id="SSF75304">
    <property type="entry name" value="Amidase signature (AS) enzymes"/>
    <property type="match status" value="1"/>
</dbReference>
<reference evidence="4 5" key="1">
    <citation type="submission" date="2019-12" db="EMBL/GenBank/DDBJ databases">
        <authorList>
            <person name="Reyes-Prieto M."/>
        </authorList>
    </citation>
    <scope>NUCLEOTIDE SEQUENCE [LARGE SCALE GENOMIC DNA]</scope>
    <source>
        <strain evidence="4">HF14-78462</strain>
    </source>
</reference>
<feature type="domain" description="Amidase" evidence="3">
    <location>
        <begin position="24"/>
        <end position="413"/>
    </location>
</feature>
<dbReference type="RefSeq" id="WP_159598577.1">
    <property type="nucleotide sequence ID" value="NZ_CACSAS010000001.1"/>
</dbReference>
<evidence type="ECO:0000256" key="1">
    <source>
        <dbReference type="ARBA" id="ARBA00009199"/>
    </source>
</evidence>
<dbReference type="InterPro" id="IPR023631">
    <property type="entry name" value="Amidase_dom"/>
</dbReference>
<keyword evidence="4" id="KW-0436">Ligase</keyword>
<protein>
    <submittedName>
        <fullName evidence="4">Glutamyl-tRNA(Gln) amidotransferase subunit A</fullName>
        <ecNumber evidence="4">6.3.5.7</ecNumber>
    </submittedName>
</protein>
<keyword evidence="4" id="KW-0808">Transferase</keyword>
<organism evidence="4 5">
    <name type="scientific">Starkeya nomas</name>
    <dbReference type="NCBI Taxonomy" id="2666134"/>
    <lineage>
        <taxon>Bacteria</taxon>
        <taxon>Pseudomonadati</taxon>
        <taxon>Pseudomonadota</taxon>
        <taxon>Alphaproteobacteria</taxon>
        <taxon>Hyphomicrobiales</taxon>
        <taxon>Xanthobacteraceae</taxon>
        <taxon>Starkeya</taxon>
    </lineage>
</organism>
<proteinExistence type="inferred from homology"/>
<dbReference type="Pfam" id="PF01425">
    <property type="entry name" value="Amidase"/>
    <property type="match status" value="1"/>
</dbReference>
<dbReference type="InterPro" id="IPR036928">
    <property type="entry name" value="AS_sf"/>
</dbReference>
<evidence type="ECO:0000259" key="3">
    <source>
        <dbReference type="Pfam" id="PF01425"/>
    </source>
</evidence>
<dbReference type="PANTHER" id="PTHR11895:SF151">
    <property type="entry name" value="GLUTAMYL-TRNA(GLN) AMIDOTRANSFERASE SUBUNIT A"/>
    <property type="match status" value="1"/>
</dbReference>
<dbReference type="GO" id="GO:0016740">
    <property type="term" value="F:transferase activity"/>
    <property type="evidence" value="ECO:0007669"/>
    <property type="project" value="UniProtKB-KW"/>
</dbReference>
<sequence>MTEMLSAAALAQAVRAGHLSPADIAERCAETIRAREDEVRAFASLDLDGLLAAARKTGPGGVPLAKTVLAGLPVGVKDILDTVDFPTERGSKLYAGYRPATDAAIVRMTARAGGLVAGKTVTTEFAFMQPSATRNPRRTTHSPGGSSAGSAAAVAAGMLPITIGTQTGGSIIRPASYCGVTGYKPSFKLLPVLGLKPFSWSLDTIGLFGAHVADIAFAAGALTGRDFALDGEIAAPRIALVKTPRAHLAAEDAHAALESAAHAAARAGAHVTAIDLPEAVEAGDGAQAVVQGFEAALAFADEWDRHRDQLSPTLSTYLEGAARITPEQYDAARRVARRSRHALADLFADYDTLLTFSVTGEAPEGLGSTGSPAFNRLWTLSGAPCVNVVGLTGATGLPIGVQVVGRFGRDRQALEVAQFLERAIAAN</sequence>
<evidence type="ECO:0000256" key="2">
    <source>
        <dbReference type="SAM" id="MobiDB-lite"/>
    </source>
</evidence>
<dbReference type="Gene3D" id="3.90.1300.10">
    <property type="entry name" value="Amidase signature (AS) domain"/>
    <property type="match status" value="1"/>
</dbReference>
<gene>
    <name evidence="4" type="primary">gatA_1</name>
    <name evidence="4" type="ORF">STARVERO_01754</name>
</gene>